<evidence type="ECO:0000313" key="1">
    <source>
        <dbReference type="EMBL" id="ACD22671.1"/>
    </source>
</evidence>
<dbReference type="EMBL" id="CP001056">
    <property type="protein sequence ID" value="ACD22671.1"/>
    <property type="molecule type" value="Genomic_DNA"/>
</dbReference>
<dbReference type="AlphaFoldDB" id="B2TQU4"/>
<sequence length="107" mass="12505">MFDVKSVNARYFEVKLSITNEVGEVENNIDVKVEPPKVKLLKRLTGLSKAKENTMEELTKCINLILNKNKENKKIPLEYIDDMDFDEMSNLLTSYFEWLSQTKNFPN</sequence>
<dbReference type="KEGG" id="cbk:CLL_A2251"/>
<name>B2TQU4_CLOBB</name>
<reference evidence="1" key="2">
    <citation type="submission" date="2009-08" db="EMBL/GenBank/DDBJ databases">
        <authorList>
            <person name="Shrivastava S."/>
            <person name="Brinkac L.M."/>
            <person name="Dodson R.J."/>
            <person name="Harkins D.M."/>
            <person name="Durkin A.S."/>
            <person name="Sutton G."/>
        </authorList>
    </citation>
    <scope>NUCLEOTIDE SEQUENCE</scope>
    <source>
        <strain evidence="1">Eklund 17B</strain>
    </source>
</reference>
<gene>
    <name evidence="1" type="ordered locus">CLL_A2251</name>
</gene>
<accession>B2TQU4</accession>
<accession>U4PLP0</accession>
<protein>
    <recommendedName>
        <fullName evidence="2">Phage tail assembly protein</fullName>
    </recommendedName>
</protein>
<organism evidence="1">
    <name type="scientific">Clostridium botulinum (strain Eklund 17B / Type B)</name>
    <dbReference type="NCBI Taxonomy" id="935198"/>
    <lineage>
        <taxon>Bacteria</taxon>
        <taxon>Bacillati</taxon>
        <taxon>Bacillota</taxon>
        <taxon>Clostridia</taxon>
        <taxon>Eubacteriales</taxon>
        <taxon>Clostridiaceae</taxon>
        <taxon>Clostridium</taxon>
    </lineage>
</organism>
<dbReference type="HOGENOM" id="CLU_181351_0_0_9"/>
<evidence type="ECO:0008006" key="2">
    <source>
        <dbReference type="Google" id="ProtNLM"/>
    </source>
</evidence>
<proteinExistence type="predicted"/>
<dbReference type="PATRIC" id="fig|935198.13.peg.2205"/>
<reference evidence="1" key="1">
    <citation type="submission" date="2009-06" db="EMBL/GenBank/DDBJ databases">
        <authorList>
            <consortium name="US DOE Joint Genome Institute (JGI-PGF)"/>
            <person name="Lucas S."/>
            <person name="Copeland A."/>
            <person name="Lapidus A."/>
            <person name="Glavina del Rio T."/>
            <person name="Dalin E."/>
            <person name="Tice H."/>
            <person name="Bruce D."/>
            <person name="Goodwin L."/>
            <person name="Pitluck S."/>
            <person name="Kyrpides N."/>
            <person name="Mavromatis K."/>
            <person name="Ivanova N."/>
            <person name="Saunders E."/>
            <person name="Brettin T."/>
            <person name="Detter J.C."/>
            <person name="Han C."/>
            <person name="Larimer F."/>
            <person name="Land M."/>
            <person name="Hauser L."/>
            <person name="Markowitz V."/>
            <person name="Cheng J.-F."/>
            <person name="Hugenholtz P."/>
            <person name="Woyke T."/>
            <person name="Wu D."/>
            <person name="Gronow S."/>
            <person name="Klenk H.-P."/>
            <person name="Eisen J.A."/>
        </authorList>
    </citation>
    <scope>NUCLEOTIDE SEQUENCE</scope>
    <source>
        <strain evidence="1">Eklund 17B</strain>
    </source>
</reference>